<keyword evidence="3" id="KW-1185">Reference proteome</keyword>
<dbReference type="Proteomes" id="UP000266861">
    <property type="component" value="Unassembled WGS sequence"/>
</dbReference>
<evidence type="ECO:0008006" key="4">
    <source>
        <dbReference type="Google" id="ProtNLM"/>
    </source>
</evidence>
<protein>
    <recommendedName>
        <fullName evidence="4">Apple domain-containing protein</fullName>
    </recommendedName>
</protein>
<reference evidence="2 3" key="1">
    <citation type="submission" date="2018-08" db="EMBL/GenBank/DDBJ databases">
        <title>Genome and evolution of the arbuscular mycorrhizal fungus Diversispora epigaea (formerly Glomus versiforme) and its bacterial endosymbionts.</title>
        <authorList>
            <person name="Sun X."/>
            <person name="Fei Z."/>
            <person name="Harrison M."/>
        </authorList>
    </citation>
    <scope>NUCLEOTIDE SEQUENCE [LARGE SCALE GENOMIC DNA]</scope>
    <source>
        <strain evidence="2 3">IT104</strain>
    </source>
</reference>
<organism evidence="2 3">
    <name type="scientific">Diversispora epigaea</name>
    <dbReference type="NCBI Taxonomy" id="1348612"/>
    <lineage>
        <taxon>Eukaryota</taxon>
        <taxon>Fungi</taxon>
        <taxon>Fungi incertae sedis</taxon>
        <taxon>Mucoromycota</taxon>
        <taxon>Glomeromycotina</taxon>
        <taxon>Glomeromycetes</taxon>
        <taxon>Diversisporales</taxon>
        <taxon>Diversisporaceae</taxon>
        <taxon>Diversispora</taxon>
    </lineage>
</organism>
<dbReference type="STRING" id="1348612.A0A397HEV4"/>
<evidence type="ECO:0000256" key="1">
    <source>
        <dbReference type="SAM" id="SignalP"/>
    </source>
</evidence>
<dbReference type="AlphaFoldDB" id="A0A397HEV4"/>
<comment type="caution">
    <text evidence="2">The sequence shown here is derived from an EMBL/GenBank/DDBJ whole genome shotgun (WGS) entry which is preliminary data.</text>
</comment>
<keyword evidence="1" id="KW-0732">Signal</keyword>
<sequence length="359" mass="40663">MNLRTFNLSSIILLFFILTQIITIDAQYRDICVVTTVIPKTITLATCSSRMHTQTYKAPQRDFKKHCRTTKTVTCKPTVTHCATGCEVAGGPGWKNMVHSSGGLVITNDTTPQACCKSCMADPNCVQWEIFKGVCEHNIIYFNHFNYLIIVGDTCVEPLSNFNNSGIIRQLVCFYLRKTSTEAILGIGISIGNNRSAENGELIISEFDLFSYEAYRDHYLRSGIWGDSIKYFLPLALSAVHFEKVLPIIKSSLMRIRDYTEWNSELVLKTIPGLMSSMVVNLMKACDDNRHQSSSSVVRKVSEKALQGYCLLLHLLIMLSKKYPEVITEAEKKVENFIENEQPRRFRHTVAIICNATRF</sequence>
<feature type="signal peptide" evidence="1">
    <location>
        <begin position="1"/>
        <end position="26"/>
    </location>
</feature>
<accession>A0A397HEV4</accession>
<feature type="chain" id="PRO_5017376489" description="Apple domain-containing protein" evidence="1">
    <location>
        <begin position="27"/>
        <end position="359"/>
    </location>
</feature>
<proteinExistence type="predicted"/>
<name>A0A397HEV4_9GLOM</name>
<evidence type="ECO:0000313" key="3">
    <source>
        <dbReference type="Proteomes" id="UP000266861"/>
    </source>
</evidence>
<dbReference type="OrthoDB" id="109543at2759"/>
<evidence type="ECO:0000313" key="2">
    <source>
        <dbReference type="EMBL" id="RHZ61602.1"/>
    </source>
</evidence>
<gene>
    <name evidence="2" type="ORF">Glove_346g191</name>
</gene>
<dbReference type="EMBL" id="PQFF01000316">
    <property type="protein sequence ID" value="RHZ61602.1"/>
    <property type="molecule type" value="Genomic_DNA"/>
</dbReference>